<reference evidence="4 5" key="1">
    <citation type="journal article" date="2012" name="Environ. Microbiol.">
        <title>The genome sequence of Desulfatibacillum alkenivorans AK-01: a blueprint for anaerobic alkane oxidation.</title>
        <authorList>
            <person name="Callaghan A.V."/>
            <person name="Morris B.E."/>
            <person name="Pereira I.A."/>
            <person name="McInerney M.J."/>
            <person name="Austin R.N."/>
            <person name="Groves J.T."/>
            <person name="Kukor J.J."/>
            <person name="Suflita J.M."/>
            <person name="Young L.Y."/>
            <person name="Zylstra G.J."/>
            <person name="Wawrik B."/>
        </authorList>
    </citation>
    <scope>NUCLEOTIDE SEQUENCE [LARGE SCALE GENOMIC DNA]</scope>
    <source>
        <strain evidence="4 5">AK-01</strain>
    </source>
</reference>
<dbReference type="InterPro" id="IPR000182">
    <property type="entry name" value="GNAT_dom"/>
</dbReference>
<evidence type="ECO:0000256" key="2">
    <source>
        <dbReference type="ARBA" id="ARBA00023315"/>
    </source>
</evidence>
<organism evidence="4 5">
    <name type="scientific">Desulfatibacillum aliphaticivorans</name>
    <dbReference type="NCBI Taxonomy" id="218208"/>
    <lineage>
        <taxon>Bacteria</taxon>
        <taxon>Pseudomonadati</taxon>
        <taxon>Thermodesulfobacteriota</taxon>
        <taxon>Desulfobacteria</taxon>
        <taxon>Desulfobacterales</taxon>
        <taxon>Desulfatibacillaceae</taxon>
        <taxon>Desulfatibacillum</taxon>
    </lineage>
</organism>
<dbReference type="KEGG" id="dal:Dalk_4339"/>
<dbReference type="PANTHER" id="PTHR43800:SF1">
    <property type="entry name" value="PEPTIDYL-LYSINE N-ACETYLTRANSFERASE YJAB"/>
    <property type="match status" value="1"/>
</dbReference>
<proteinExistence type="predicted"/>
<accession>B8FN49</accession>
<protein>
    <submittedName>
        <fullName evidence="4">GCN5-related N-acetyltransferase</fullName>
    </submittedName>
</protein>
<dbReference type="CDD" id="cd04301">
    <property type="entry name" value="NAT_SF"/>
    <property type="match status" value="1"/>
</dbReference>
<dbReference type="Gene3D" id="3.40.630.30">
    <property type="match status" value="1"/>
</dbReference>
<sequence length="154" mass="17194">MIDSIQIKETAPSEAPMDLLLQADPSISKVKGYLNQSRCFIASLNGESVGACIVQPLSSGVHELMNISVAPEHQQKGVGRKLLQHVIESIRNANAERLEVGTGTFGYQLAFYQREGFRVDFIDKGFFLLNYEEPIFEDGIQLKDMLRLAITFTE</sequence>
<dbReference type="AlphaFoldDB" id="B8FN49"/>
<gene>
    <name evidence="4" type="ordered locus">Dalk_4339</name>
</gene>
<keyword evidence="2" id="KW-0012">Acyltransferase</keyword>
<dbReference type="eggNOG" id="COG0456">
    <property type="taxonomic scope" value="Bacteria"/>
</dbReference>
<evidence type="ECO:0000313" key="4">
    <source>
        <dbReference type="EMBL" id="ACL06018.1"/>
    </source>
</evidence>
<dbReference type="RefSeq" id="WP_015949064.1">
    <property type="nucleotide sequence ID" value="NC_011768.1"/>
</dbReference>
<name>B8FN49_DESAL</name>
<evidence type="ECO:0000256" key="1">
    <source>
        <dbReference type="ARBA" id="ARBA00022679"/>
    </source>
</evidence>
<dbReference type="SUPFAM" id="SSF55729">
    <property type="entry name" value="Acyl-CoA N-acyltransferases (Nat)"/>
    <property type="match status" value="1"/>
</dbReference>
<dbReference type="EMBL" id="CP001322">
    <property type="protein sequence ID" value="ACL06018.1"/>
    <property type="molecule type" value="Genomic_DNA"/>
</dbReference>
<dbReference type="Proteomes" id="UP000000739">
    <property type="component" value="Chromosome"/>
</dbReference>
<dbReference type="GO" id="GO:0016747">
    <property type="term" value="F:acyltransferase activity, transferring groups other than amino-acyl groups"/>
    <property type="evidence" value="ECO:0007669"/>
    <property type="project" value="InterPro"/>
</dbReference>
<keyword evidence="1" id="KW-0808">Transferase</keyword>
<dbReference type="PROSITE" id="PS51186">
    <property type="entry name" value="GNAT"/>
    <property type="match status" value="1"/>
</dbReference>
<dbReference type="InterPro" id="IPR016181">
    <property type="entry name" value="Acyl_CoA_acyltransferase"/>
</dbReference>
<keyword evidence="5" id="KW-1185">Reference proteome</keyword>
<evidence type="ECO:0000313" key="5">
    <source>
        <dbReference type="Proteomes" id="UP000000739"/>
    </source>
</evidence>
<dbReference type="HOGENOM" id="CLU_108859_2_1_7"/>
<dbReference type="PANTHER" id="PTHR43800">
    <property type="entry name" value="PEPTIDYL-LYSINE N-ACETYLTRANSFERASE YJAB"/>
    <property type="match status" value="1"/>
</dbReference>
<dbReference type="Pfam" id="PF13508">
    <property type="entry name" value="Acetyltransf_7"/>
    <property type="match status" value="1"/>
</dbReference>
<feature type="domain" description="N-acetyltransferase" evidence="3">
    <location>
        <begin position="1"/>
        <end position="138"/>
    </location>
</feature>
<evidence type="ECO:0000259" key="3">
    <source>
        <dbReference type="PROSITE" id="PS51186"/>
    </source>
</evidence>